<keyword evidence="2" id="KW-1185">Reference proteome</keyword>
<dbReference type="Proteomes" id="UP000005019">
    <property type="component" value="Unassembled WGS sequence"/>
</dbReference>
<name>F5RGW2_METUF</name>
<evidence type="ECO:0000313" key="1">
    <source>
        <dbReference type="EMBL" id="EGK70166.1"/>
    </source>
</evidence>
<dbReference type="eggNOG" id="ENOG5033EM2">
    <property type="taxonomic scope" value="Bacteria"/>
</dbReference>
<gene>
    <name evidence="1" type="ORF">METUNv1_03553</name>
</gene>
<evidence type="ECO:0000313" key="2">
    <source>
        <dbReference type="Proteomes" id="UP000005019"/>
    </source>
</evidence>
<reference evidence="1 2" key="1">
    <citation type="journal article" date="2011" name="J. Bacteriol.">
        <title>Genome sequence of Methyloversatilis universalis FAM5T, a methylotrophic representative of the order Rhodocyclales.</title>
        <authorList>
            <person name="Kittichotirat W."/>
            <person name="Good N.M."/>
            <person name="Hall R."/>
            <person name="Bringel F."/>
            <person name="Lajus A."/>
            <person name="Medigue C."/>
            <person name="Smalley N.E."/>
            <person name="Beck D."/>
            <person name="Bumgarner R."/>
            <person name="Vuilleumier S."/>
            <person name="Kalyuzhnaya M.G."/>
        </authorList>
    </citation>
    <scope>NUCLEOTIDE SEQUENCE [LARGE SCALE GENOMIC DNA]</scope>
    <source>
        <strain evidence="2">ATCC BAA-1314 / JCM 13912 / FAM5</strain>
    </source>
</reference>
<accession>F5RGW2</accession>
<dbReference type="EMBL" id="AFHG01000058">
    <property type="protein sequence ID" value="EGK70166.1"/>
    <property type="molecule type" value="Genomic_DNA"/>
</dbReference>
<protein>
    <submittedName>
        <fullName evidence="1">Uncharacterized protein</fullName>
    </submittedName>
</protein>
<dbReference type="AlphaFoldDB" id="F5RGW2"/>
<proteinExistence type="predicted"/>
<dbReference type="STRING" id="1000565.METUNv1_03553"/>
<sequence length="90" mass="9931">MGKIKRSLAAIAVLAVLILVGVATLVWQTGYSISEMDWDSDGETSLAELWRAIDVGRRSAKRDGVYCQEFFNLKDGLPIRVDCPESTAKK</sequence>
<organism evidence="1 2">
    <name type="scientific">Methyloversatilis universalis (strain ATCC BAA-1314 / DSM 25237 / JCM 13912 / CCUG 52030 / FAM5)</name>
    <dbReference type="NCBI Taxonomy" id="1000565"/>
    <lineage>
        <taxon>Bacteria</taxon>
        <taxon>Pseudomonadati</taxon>
        <taxon>Pseudomonadota</taxon>
        <taxon>Betaproteobacteria</taxon>
        <taxon>Nitrosomonadales</taxon>
        <taxon>Sterolibacteriaceae</taxon>
        <taxon>Methyloversatilis</taxon>
    </lineage>
</organism>
<comment type="caution">
    <text evidence="1">The sequence shown here is derived from an EMBL/GenBank/DDBJ whole genome shotgun (WGS) entry which is preliminary data.</text>
</comment>